<dbReference type="Proteomes" id="UP001487740">
    <property type="component" value="Unassembled WGS sequence"/>
</dbReference>
<proteinExistence type="predicted"/>
<dbReference type="EMBL" id="JARAKH010000023">
    <property type="protein sequence ID" value="KAK8391939.1"/>
    <property type="molecule type" value="Genomic_DNA"/>
</dbReference>
<evidence type="ECO:0000313" key="1">
    <source>
        <dbReference type="EMBL" id="KAK8391939.1"/>
    </source>
</evidence>
<reference evidence="1 2" key="1">
    <citation type="submission" date="2023-03" db="EMBL/GenBank/DDBJ databases">
        <title>High-quality genome of Scylla paramamosain provides insights in environmental adaptation.</title>
        <authorList>
            <person name="Zhang L."/>
        </authorList>
    </citation>
    <scope>NUCLEOTIDE SEQUENCE [LARGE SCALE GENOMIC DNA]</scope>
    <source>
        <strain evidence="1">LZ_2023a</strain>
        <tissue evidence="1">Muscle</tissue>
    </source>
</reference>
<gene>
    <name evidence="1" type="ORF">O3P69_017508</name>
</gene>
<accession>A0AAW0TVZ1</accession>
<organism evidence="1 2">
    <name type="scientific">Scylla paramamosain</name>
    <name type="common">Mud crab</name>
    <dbReference type="NCBI Taxonomy" id="85552"/>
    <lineage>
        <taxon>Eukaryota</taxon>
        <taxon>Metazoa</taxon>
        <taxon>Ecdysozoa</taxon>
        <taxon>Arthropoda</taxon>
        <taxon>Crustacea</taxon>
        <taxon>Multicrustacea</taxon>
        <taxon>Malacostraca</taxon>
        <taxon>Eumalacostraca</taxon>
        <taxon>Eucarida</taxon>
        <taxon>Decapoda</taxon>
        <taxon>Pleocyemata</taxon>
        <taxon>Brachyura</taxon>
        <taxon>Eubrachyura</taxon>
        <taxon>Portunoidea</taxon>
        <taxon>Portunidae</taxon>
        <taxon>Portuninae</taxon>
        <taxon>Scylla</taxon>
    </lineage>
</organism>
<comment type="caution">
    <text evidence="1">The sequence shown here is derived from an EMBL/GenBank/DDBJ whole genome shotgun (WGS) entry which is preliminary data.</text>
</comment>
<protein>
    <submittedName>
        <fullName evidence="1">Uncharacterized protein</fullName>
    </submittedName>
</protein>
<dbReference type="AlphaFoldDB" id="A0AAW0TVZ1"/>
<evidence type="ECO:0000313" key="2">
    <source>
        <dbReference type="Proteomes" id="UP001487740"/>
    </source>
</evidence>
<keyword evidence="2" id="KW-1185">Reference proteome</keyword>
<name>A0AAW0TVZ1_SCYPA</name>
<sequence length="120" mass="13226">MLEPISHLFQEGVLYIDCHVLTASASTATPCWRQTQPDACVTCDTLVFPEISMNGLGQHHQGGVWTPPLLLAAALAPQRNVFYRLLPSRRGAEASSKRLFKVRLCTGVAHRTATNFDHDP</sequence>